<gene>
    <name evidence="1" type="ORF">AMET1_1062</name>
</gene>
<reference evidence="1 2" key="1">
    <citation type="submission" date="2016-12" db="EMBL/GenBank/DDBJ databases">
        <title>Discovery of methanogenic haloarchaea.</title>
        <authorList>
            <person name="Sorokin D.Y."/>
            <person name="Makarova K.S."/>
            <person name="Abbas B."/>
            <person name="Ferrer M."/>
            <person name="Golyshin P.N."/>
        </authorList>
    </citation>
    <scope>NUCLEOTIDE SEQUENCE [LARGE SCALE GENOMIC DNA]</scope>
    <source>
        <strain evidence="1">AMET1</strain>
    </source>
</reference>
<comment type="caution">
    <text evidence="1">The sequence shown here is derived from an EMBL/GenBank/DDBJ whole genome shotgun (WGS) entry which is preliminary data.</text>
</comment>
<dbReference type="RefSeq" id="WP_086637454.1">
    <property type="nucleotide sequence ID" value="NZ_MRZU01000004.1"/>
</dbReference>
<evidence type="ECO:0000313" key="2">
    <source>
        <dbReference type="Proteomes" id="UP000195137"/>
    </source>
</evidence>
<sequence>MKKTINQIQPNLPQKEVNKQTFKNIWKGNKKTLKQLKPNQKYKITHKNQWIILKTNQKNKIQIYAAKYKPY</sequence>
<dbReference type="EMBL" id="MRZU01000004">
    <property type="protein sequence ID" value="OUJ18159.1"/>
    <property type="molecule type" value="Genomic_DNA"/>
</dbReference>
<dbReference type="Proteomes" id="UP000195137">
    <property type="component" value="Unassembled WGS sequence"/>
</dbReference>
<accession>A0A1Y3G9S5</accession>
<organism evidence="1 2">
    <name type="scientific">Methanonatronarchaeum thermophilum</name>
    <dbReference type="NCBI Taxonomy" id="1927129"/>
    <lineage>
        <taxon>Archaea</taxon>
        <taxon>Methanobacteriati</taxon>
        <taxon>Methanobacteriota</taxon>
        <taxon>Methanonatronarchaeia</taxon>
        <taxon>Methanonatronarchaeales</taxon>
        <taxon>Methanonatronarchaeaceae</taxon>
        <taxon>Methanonatronarchaeum</taxon>
    </lineage>
</organism>
<name>A0A1Y3G9S5_9EURY</name>
<dbReference type="AlphaFoldDB" id="A0A1Y3G9S5"/>
<protein>
    <submittedName>
        <fullName evidence="1">Uncharacterized protein</fullName>
    </submittedName>
</protein>
<proteinExistence type="predicted"/>
<keyword evidence="2" id="KW-1185">Reference proteome</keyword>
<evidence type="ECO:0000313" key="1">
    <source>
        <dbReference type="EMBL" id="OUJ18159.1"/>
    </source>
</evidence>